<dbReference type="InterPro" id="IPR002401">
    <property type="entry name" value="Cyt_P450_E_grp-I"/>
</dbReference>
<dbReference type="GeneID" id="64596504"/>
<evidence type="ECO:0000256" key="2">
    <source>
        <dbReference type="ARBA" id="ARBA00004167"/>
    </source>
</evidence>
<dbReference type="Pfam" id="PF00067">
    <property type="entry name" value="p450"/>
    <property type="match status" value="1"/>
</dbReference>
<dbReference type="OrthoDB" id="2789670at2759"/>
<dbReference type="GO" id="GO:0005506">
    <property type="term" value="F:iron ion binding"/>
    <property type="evidence" value="ECO:0007669"/>
    <property type="project" value="InterPro"/>
</dbReference>
<dbReference type="EMBL" id="JABBWE010000022">
    <property type="protein sequence ID" value="KAG1795307.1"/>
    <property type="molecule type" value="Genomic_DNA"/>
</dbReference>
<comment type="cofactor">
    <cofactor evidence="1 13">
        <name>heme</name>
        <dbReference type="ChEBI" id="CHEBI:30413"/>
    </cofactor>
</comment>
<evidence type="ECO:0000256" key="6">
    <source>
        <dbReference type="ARBA" id="ARBA00022692"/>
    </source>
</evidence>
<evidence type="ECO:0000313" key="17">
    <source>
        <dbReference type="Proteomes" id="UP000719766"/>
    </source>
</evidence>
<accession>A0A9P7AS12</accession>
<keyword evidence="10 13" id="KW-0408">Iron</keyword>
<dbReference type="Proteomes" id="UP000719766">
    <property type="component" value="Unassembled WGS sequence"/>
</dbReference>
<evidence type="ECO:0000256" key="7">
    <source>
        <dbReference type="ARBA" id="ARBA00022723"/>
    </source>
</evidence>
<dbReference type="InterPro" id="IPR017972">
    <property type="entry name" value="Cyt_P450_CS"/>
</dbReference>
<keyword evidence="9 14" id="KW-0560">Oxidoreductase</keyword>
<evidence type="ECO:0000256" key="13">
    <source>
        <dbReference type="PIRSR" id="PIRSR602401-1"/>
    </source>
</evidence>
<dbReference type="PANTHER" id="PTHR46300:SF2">
    <property type="entry name" value="CYTOCHROME P450 MONOOXYGENASE ALNH-RELATED"/>
    <property type="match status" value="1"/>
</dbReference>
<dbReference type="PANTHER" id="PTHR46300">
    <property type="entry name" value="P450, PUTATIVE (EUROFUNG)-RELATED-RELATED"/>
    <property type="match status" value="1"/>
</dbReference>
<dbReference type="RefSeq" id="XP_041161180.1">
    <property type="nucleotide sequence ID" value="XM_041302740.1"/>
</dbReference>
<evidence type="ECO:0000256" key="5">
    <source>
        <dbReference type="ARBA" id="ARBA00022617"/>
    </source>
</evidence>
<evidence type="ECO:0000256" key="8">
    <source>
        <dbReference type="ARBA" id="ARBA00022989"/>
    </source>
</evidence>
<keyword evidence="8 15" id="KW-1133">Transmembrane helix</keyword>
<dbReference type="InterPro" id="IPR036396">
    <property type="entry name" value="Cyt_P450_sf"/>
</dbReference>
<dbReference type="GO" id="GO:0016020">
    <property type="term" value="C:membrane"/>
    <property type="evidence" value="ECO:0007669"/>
    <property type="project" value="UniProtKB-SubCell"/>
</dbReference>
<evidence type="ECO:0000256" key="3">
    <source>
        <dbReference type="ARBA" id="ARBA00005179"/>
    </source>
</evidence>
<dbReference type="SUPFAM" id="SSF48264">
    <property type="entry name" value="Cytochrome P450"/>
    <property type="match status" value="1"/>
</dbReference>
<dbReference type="PROSITE" id="PS00086">
    <property type="entry name" value="CYTOCHROME_P450"/>
    <property type="match status" value="1"/>
</dbReference>
<dbReference type="GO" id="GO:0004497">
    <property type="term" value="F:monooxygenase activity"/>
    <property type="evidence" value="ECO:0007669"/>
    <property type="project" value="UniProtKB-KW"/>
</dbReference>
<evidence type="ECO:0000256" key="11">
    <source>
        <dbReference type="ARBA" id="ARBA00023033"/>
    </source>
</evidence>
<dbReference type="GO" id="GO:0016705">
    <property type="term" value="F:oxidoreductase activity, acting on paired donors, with incorporation or reduction of molecular oxygen"/>
    <property type="evidence" value="ECO:0007669"/>
    <property type="project" value="InterPro"/>
</dbReference>
<dbReference type="PRINTS" id="PR00463">
    <property type="entry name" value="EP450I"/>
</dbReference>
<comment type="subcellular location">
    <subcellularLocation>
        <location evidence="2">Membrane</location>
        <topology evidence="2">Single-pass membrane protein</topology>
    </subcellularLocation>
</comment>
<evidence type="ECO:0000256" key="1">
    <source>
        <dbReference type="ARBA" id="ARBA00001971"/>
    </source>
</evidence>
<dbReference type="Gene3D" id="1.10.630.10">
    <property type="entry name" value="Cytochrome P450"/>
    <property type="match status" value="1"/>
</dbReference>
<feature type="binding site" description="axial binding residue" evidence="13">
    <location>
        <position position="439"/>
    </location>
    <ligand>
        <name>heme</name>
        <dbReference type="ChEBI" id="CHEBI:30413"/>
    </ligand>
    <ligandPart>
        <name>Fe</name>
        <dbReference type="ChEBI" id="CHEBI:18248"/>
    </ligandPart>
</feature>
<dbReference type="CDD" id="cd11065">
    <property type="entry name" value="CYP64-like"/>
    <property type="match status" value="1"/>
</dbReference>
<evidence type="ECO:0000256" key="15">
    <source>
        <dbReference type="SAM" id="Phobius"/>
    </source>
</evidence>
<name>A0A9P7AS12_9AGAM</name>
<evidence type="ECO:0000256" key="9">
    <source>
        <dbReference type="ARBA" id="ARBA00023002"/>
    </source>
</evidence>
<comment type="similarity">
    <text evidence="4 14">Belongs to the cytochrome P450 family.</text>
</comment>
<evidence type="ECO:0000256" key="10">
    <source>
        <dbReference type="ARBA" id="ARBA00023004"/>
    </source>
</evidence>
<keyword evidence="6 15" id="KW-0812">Transmembrane</keyword>
<dbReference type="PRINTS" id="PR00385">
    <property type="entry name" value="P450"/>
</dbReference>
<dbReference type="GO" id="GO:0020037">
    <property type="term" value="F:heme binding"/>
    <property type="evidence" value="ECO:0007669"/>
    <property type="project" value="InterPro"/>
</dbReference>
<evidence type="ECO:0000256" key="4">
    <source>
        <dbReference type="ARBA" id="ARBA00010617"/>
    </source>
</evidence>
<keyword evidence="12 15" id="KW-0472">Membrane</keyword>
<organism evidence="16 17">
    <name type="scientific">Suillus plorans</name>
    <dbReference type="NCBI Taxonomy" id="116603"/>
    <lineage>
        <taxon>Eukaryota</taxon>
        <taxon>Fungi</taxon>
        <taxon>Dikarya</taxon>
        <taxon>Basidiomycota</taxon>
        <taxon>Agaricomycotina</taxon>
        <taxon>Agaricomycetes</taxon>
        <taxon>Agaricomycetidae</taxon>
        <taxon>Boletales</taxon>
        <taxon>Suillineae</taxon>
        <taxon>Suillaceae</taxon>
        <taxon>Suillus</taxon>
    </lineage>
</organism>
<sequence>MSPSLMTFQVFFTIICLFLAVYRVRQKSSSNLSFPPGPKGLPVLGNLLDLDGSQPWISFTQWASTRGNVVYCRLFGRQIIVLQSQEVAKALLENRSSIYSDRPPLYSTKATGSEFNSAQLRYSDEWRLHRRIFHQSFRPEAAKDYLPLQLRKARQLLQGIIEAPERYQRHIELFASSVIMSAVYDYEAKPNDDPLLLAAEKAIKVFIELASPQTSAILESFPFLLRLPSWLPGASLKRLAIQSQRNATAMVNIPFHYARERAMTATSNQCMISESFKRLETRGNADEFELALKSSSATAFIAGVETTASTLTIFVLAMMLYPDVQKRAQEEIEAVVGDQLPTFEDRPSLPYVEAVLRETLRWHPVFPLGLPHYTTDSDVYNDHYIPKGAVVMANIWAMSKDEIKYPNPDEFKPERFFTADGHLNDDTVDFPFGFGRRVCVGKYFADASLWISIVSLLATFRFMRPLDNEGKEVDPVFQWSTGLISHPKSLPCRVVPRYPDMTARKLADVIDVST</sequence>
<proteinExistence type="inferred from homology"/>
<keyword evidence="17" id="KW-1185">Reference proteome</keyword>
<comment type="caution">
    <text evidence="16">The sequence shown here is derived from an EMBL/GenBank/DDBJ whole genome shotgun (WGS) entry which is preliminary data.</text>
</comment>
<evidence type="ECO:0000256" key="12">
    <source>
        <dbReference type="ARBA" id="ARBA00023136"/>
    </source>
</evidence>
<gene>
    <name evidence="16" type="ORF">HD556DRAFT_1364474</name>
</gene>
<dbReference type="InterPro" id="IPR001128">
    <property type="entry name" value="Cyt_P450"/>
</dbReference>
<evidence type="ECO:0000313" key="16">
    <source>
        <dbReference type="EMBL" id="KAG1795307.1"/>
    </source>
</evidence>
<dbReference type="InterPro" id="IPR050364">
    <property type="entry name" value="Cytochrome_P450_fung"/>
</dbReference>
<feature type="transmembrane region" description="Helical" evidence="15">
    <location>
        <begin position="6"/>
        <end position="24"/>
    </location>
</feature>
<feature type="transmembrane region" description="Helical" evidence="15">
    <location>
        <begin position="299"/>
        <end position="321"/>
    </location>
</feature>
<dbReference type="AlphaFoldDB" id="A0A9P7AS12"/>
<keyword evidence="11 14" id="KW-0503">Monooxygenase</keyword>
<reference evidence="16" key="1">
    <citation type="journal article" date="2020" name="New Phytol.">
        <title>Comparative genomics reveals dynamic genome evolution in host specialist ectomycorrhizal fungi.</title>
        <authorList>
            <person name="Lofgren L.A."/>
            <person name="Nguyen N.H."/>
            <person name="Vilgalys R."/>
            <person name="Ruytinx J."/>
            <person name="Liao H.L."/>
            <person name="Branco S."/>
            <person name="Kuo A."/>
            <person name="LaButti K."/>
            <person name="Lipzen A."/>
            <person name="Andreopoulos W."/>
            <person name="Pangilinan J."/>
            <person name="Riley R."/>
            <person name="Hundley H."/>
            <person name="Na H."/>
            <person name="Barry K."/>
            <person name="Grigoriev I.V."/>
            <person name="Stajich J.E."/>
            <person name="Kennedy P.G."/>
        </authorList>
    </citation>
    <scope>NUCLEOTIDE SEQUENCE</scope>
    <source>
        <strain evidence="16">S12</strain>
    </source>
</reference>
<protein>
    <submittedName>
        <fullName evidence="16">Cytochrome P450</fullName>
    </submittedName>
</protein>
<keyword evidence="5 13" id="KW-0349">Heme</keyword>
<keyword evidence="7 13" id="KW-0479">Metal-binding</keyword>
<comment type="pathway">
    <text evidence="3">Secondary metabolite biosynthesis.</text>
</comment>
<evidence type="ECO:0000256" key="14">
    <source>
        <dbReference type="RuleBase" id="RU000461"/>
    </source>
</evidence>